<evidence type="ECO:0000313" key="1">
    <source>
        <dbReference type="EMBL" id="KAH7857884.1"/>
    </source>
</evidence>
<reference evidence="1 2" key="1">
    <citation type="journal article" date="2021" name="Hortic Res">
        <title>High-quality reference genome and annotation aids understanding of berry development for evergreen blueberry (Vaccinium darrowii).</title>
        <authorList>
            <person name="Yu J."/>
            <person name="Hulse-Kemp A.M."/>
            <person name="Babiker E."/>
            <person name="Staton M."/>
        </authorList>
    </citation>
    <scope>NUCLEOTIDE SEQUENCE [LARGE SCALE GENOMIC DNA]</scope>
    <source>
        <strain evidence="2">cv. NJ 8807/NJ 8810</strain>
        <tissue evidence="1">Young leaf</tissue>
    </source>
</reference>
<comment type="caution">
    <text evidence="1">The sequence shown here is derived from an EMBL/GenBank/DDBJ whole genome shotgun (WGS) entry which is preliminary data.</text>
</comment>
<name>A0ACB7YYF2_9ERIC</name>
<sequence length="338" mass="36466">MLNAESLTSSKGTHLESVFLTTQKSSTLTSNAVPSTANMYTPPSLVSSTSVIPTSTGTFVNVHPQPQYAQYPTSDNRSYNRNRSYDNSGRRNGSGWNSSGCQICGKPNHTAYYCHHRQNFSLPPPQFSQGSTQQHNRGQWRPHQVYNAQGNPGFVSPSPQANVVTSTSLGFSGSSPEMGYGSQSGVPGVGVQVFHPNSDISVFSSSGVPQFNVQSSLSAPNAYVPQSAPNASGSLLGSYTQPHFQIPQAYQQKAGWCKNLLQEYAQKKNYAIPLYSCQIDESQSGGTLISCTVDVGGMKYIGAPAKTKKEAEIELLPITTLFLLSPLTSMAVVWVWFS</sequence>
<gene>
    <name evidence="1" type="ORF">Vadar_017541</name>
</gene>
<dbReference type="Proteomes" id="UP000828048">
    <property type="component" value="Chromosome 3"/>
</dbReference>
<evidence type="ECO:0000313" key="2">
    <source>
        <dbReference type="Proteomes" id="UP000828048"/>
    </source>
</evidence>
<protein>
    <submittedName>
        <fullName evidence="1">Uncharacterized protein</fullName>
    </submittedName>
</protein>
<accession>A0ACB7YYF2</accession>
<proteinExistence type="predicted"/>
<dbReference type="EMBL" id="CM037153">
    <property type="protein sequence ID" value="KAH7857884.1"/>
    <property type="molecule type" value="Genomic_DNA"/>
</dbReference>
<organism evidence="1 2">
    <name type="scientific">Vaccinium darrowii</name>
    <dbReference type="NCBI Taxonomy" id="229202"/>
    <lineage>
        <taxon>Eukaryota</taxon>
        <taxon>Viridiplantae</taxon>
        <taxon>Streptophyta</taxon>
        <taxon>Embryophyta</taxon>
        <taxon>Tracheophyta</taxon>
        <taxon>Spermatophyta</taxon>
        <taxon>Magnoliopsida</taxon>
        <taxon>eudicotyledons</taxon>
        <taxon>Gunneridae</taxon>
        <taxon>Pentapetalae</taxon>
        <taxon>asterids</taxon>
        <taxon>Ericales</taxon>
        <taxon>Ericaceae</taxon>
        <taxon>Vaccinioideae</taxon>
        <taxon>Vaccinieae</taxon>
        <taxon>Vaccinium</taxon>
    </lineage>
</organism>
<keyword evidence="2" id="KW-1185">Reference proteome</keyword>